<gene>
    <name evidence="2" type="ORF">V6N12_065745</name>
</gene>
<dbReference type="Proteomes" id="UP001472677">
    <property type="component" value="Unassembled WGS sequence"/>
</dbReference>
<sequence length="139" mass="15462">MTFRTRQGSNYGIGRGRVGEPAMADLSRIRHISCQPRFTCPGRRFSADTAGRRFPAMADLSKIMHIPASPDFPAEAEDFPPSQDSKLSRQDNKSVTCRDPCRGRPGQETQSGVRLDHHIFLSISVQRACQFDAEKIAKA</sequence>
<evidence type="ECO:0000313" key="2">
    <source>
        <dbReference type="EMBL" id="KAK8597273.1"/>
    </source>
</evidence>
<evidence type="ECO:0000313" key="3">
    <source>
        <dbReference type="Proteomes" id="UP001472677"/>
    </source>
</evidence>
<accession>A0ABR2GA36</accession>
<organism evidence="2 3">
    <name type="scientific">Hibiscus sabdariffa</name>
    <name type="common">roselle</name>
    <dbReference type="NCBI Taxonomy" id="183260"/>
    <lineage>
        <taxon>Eukaryota</taxon>
        <taxon>Viridiplantae</taxon>
        <taxon>Streptophyta</taxon>
        <taxon>Embryophyta</taxon>
        <taxon>Tracheophyta</taxon>
        <taxon>Spermatophyta</taxon>
        <taxon>Magnoliopsida</taxon>
        <taxon>eudicotyledons</taxon>
        <taxon>Gunneridae</taxon>
        <taxon>Pentapetalae</taxon>
        <taxon>rosids</taxon>
        <taxon>malvids</taxon>
        <taxon>Malvales</taxon>
        <taxon>Malvaceae</taxon>
        <taxon>Malvoideae</taxon>
        <taxon>Hibiscus</taxon>
    </lineage>
</organism>
<reference evidence="2 3" key="1">
    <citation type="journal article" date="2024" name="G3 (Bethesda)">
        <title>Genome assembly of Hibiscus sabdariffa L. provides insights into metabolisms of medicinal natural products.</title>
        <authorList>
            <person name="Kim T."/>
        </authorList>
    </citation>
    <scope>NUCLEOTIDE SEQUENCE [LARGE SCALE GENOMIC DNA]</scope>
    <source>
        <strain evidence="2">TK-2024</strain>
        <tissue evidence="2">Old leaves</tissue>
    </source>
</reference>
<protein>
    <submittedName>
        <fullName evidence="2">Uncharacterized protein</fullName>
    </submittedName>
</protein>
<name>A0ABR2GA36_9ROSI</name>
<dbReference type="EMBL" id="JBBPBM010000002">
    <property type="protein sequence ID" value="KAK8597273.1"/>
    <property type="molecule type" value="Genomic_DNA"/>
</dbReference>
<feature type="region of interest" description="Disordered" evidence="1">
    <location>
        <begin position="69"/>
        <end position="110"/>
    </location>
</feature>
<comment type="caution">
    <text evidence="2">The sequence shown here is derived from an EMBL/GenBank/DDBJ whole genome shotgun (WGS) entry which is preliminary data.</text>
</comment>
<evidence type="ECO:0000256" key="1">
    <source>
        <dbReference type="SAM" id="MobiDB-lite"/>
    </source>
</evidence>
<keyword evidence="3" id="KW-1185">Reference proteome</keyword>
<proteinExistence type="predicted"/>